<evidence type="ECO:0000256" key="1">
    <source>
        <dbReference type="SAM" id="Phobius"/>
    </source>
</evidence>
<protein>
    <submittedName>
        <fullName evidence="3">Phosphatase PAP2 family protein</fullName>
    </submittedName>
</protein>
<dbReference type="SMART" id="SM00014">
    <property type="entry name" value="acidPPc"/>
    <property type="match status" value="1"/>
</dbReference>
<feature type="transmembrane region" description="Helical" evidence="1">
    <location>
        <begin position="96"/>
        <end position="117"/>
    </location>
</feature>
<feature type="domain" description="Phosphatidic acid phosphatase type 2/haloperoxidase" evidence="2">
    <location>
        <begin position="97"/>
        <end position="210"/>
    </location>
</feature>
<feature type="transmembrane region" description="Helical" evidence="1">
    <location>
        <begin position="137"/>
        <end position="159"/>
    </location>
</feature>
<organism evidence="3 4">
    <name type="scientific">Nocardioides jiangsuensis</name>
    <dbReference type="NCBI Taxonomy" id="2866161"/>
    <lineage>
        <taxon>Bacteria</taxon>
        <taxon>Bacillati</taxon>
        <taxon>Actinomycetota</taxon>
        <taxon>Actinomycetes</taxon>
        <taxon>Propionibacteriales</taxon>
        <taxon>Nocardioidaceae</taxon>
        <taxon>Nocardioides</taxon>
    </lineage>
</organism>
<keyword evidence="4" id="KW-1185">Reference proteome</keyword>
<keyword evidence="1" id="KW-0472">Membrane</keyword>
<comment type="caution">
    <text evidence="3">The sequence shown here is derived from an EMBL/GenBank/DDBJ whole genome shotgun (WGS) entry which is preliminary data.</text>
</comment>
<gene>
    <name evidence="3" type="ORF">K1X13_00490</name>
</gene>
<dbReference type="InterPro" id="IPR000326">
    <property type="entry name" value="PAP2/HPO"/>
</dbReference>
<feature type="transmembrane region" description="Helical" evidence="1">
    <location>
        <begin position="191"/>
        <end position="210"/>
    </location>
</feature>
<dbReference type="InterPro" id="IPR036938">
    <property type="entry name" value="PAP2/HPO_sf"/>
</dbReference>
<accession>A0ABS7REW5</accession>
<keyword evidence="1" id="KW-0812">Transmembrane</keyword>
<evidence type="ECO:0000313" key="4">
    <source>
        <dbReference type="Proteomes" id="UP000754710"/>
    </source>
</evidence>
<name>A0ABS7REW5_9ACTN</name>
<dbReference type="EMBL" id="JAIEZQ010000001">
    <property type="protein sequence ID" value="MBY9073286.1"/>
    <property type="molecule type" value="Genomic_DNA"/>
</dbReference>
<dbReference type="RefSeq" id="WP_221023101.1">
    <property type="nucleotide sequence ID" value="NZ_JAIEZQ010000001.1"/>
</dbReference>
<keyword evidence="1" id="KW-1133">Transmembrane helix</keyword>
<feature type="transmembrane region" description="Helical" evidence="1">
    <location>
        <begin position="166"/>
        <end position="185"/>
    </location>
</feature>
<reference evidence="3 4" key="1">
    <citation type="submission" date="2021-08" db="EMBL/GenBank/DDBJ databases">
        <title>Nocardioides bacterium WL0053 sp. nov., isolated from the sediment.</title>
        <authorList>
            <person name="Wang L."/>
            <person name="Zhang D."/>
            <person name="Zhang A."/>
        </authorList>
    </citation>
    <scope>NUCLEOTIDE SEQUENCE [LARGE SCALE GENOMIC DNA]</scope>
    <source>
        <strain evidence="3 4">WL0053</strain>
    </source>
</reference>
<evidence type="ECO:0000313" key="3">
    <source>
        <dbReference type="EMBL" id="MBY9073286.1"/>
    </source>
</evidence>
<dbReference type="Pfam" id="PF01569">
    <property type="entry name" value="PAP2"/>
    <property type="match status" value="1"/>
</dbReference>
<evidence type="ECO:0000259" key="2">
    <source>
        <dbReference type="SMART" id="SM00014"/>
    </source>
</evidence>
<proteinExistence type="predicted"/>
<dbReference type="Proteomes" id="UP000754710">
    <property type="component" value="Unassembled WGS sequence"/>
</dbReference>
<dbReference type="SUPFAM" id="SSF48317">
    <property type="entry name" value="Acid phosphatase/Vanadium-dependent haloperoxidase"/>
    <property type="match status" value="1"/>
</dbReference>
<dbReference type="Gene3D" id="1.20.144.10">
    <property type="entry name" value="Phosphatidic acid phosphatase type 2/haloperoxidase"/>
    <property type="match status" value="1"/>
</dbReference>
<sequence>MRRHDSDTGDDDGWTSEVSSGLALAGFLGLVFVAFTLLAMGPLIRFDAYFNLAPPPKGWVPFLHVLDRIGQRAVCVPILAVVTYQICRRVGSWRPALVAAGSVFVLNLTVLVLKVTLGRGEPAAADPSFFTGGMAYPSGHSSNIVLVYGLIAYLVGAYANPRRRTLVVLWSGVALLSLTMLVTSLTLNWHWFADLVAGLLVGGVVLELTATADRAVRRTRLDEELRHNPVRLARAVLRRVRGTAGPTGPPGPAGPAGPA</sequence>
<feature type="transmembrane region" description="Helical" evidence="1">
    <location>
        <begin position="21"/>
        <end position="44"/>
    </location>
</feature>